<dbReference type="Proteomes" id="UP000663879">
    <property type="component" value="Unassembled WGS sequence"/>
</dbReference>
<evidence type="ECO:0000313" key="2">
    <source>
        <dbReference type="Proteomes" id="UP000663879"/>
    </source>
</evidence>
<sequence length="200" mass="23576">MLCCLQKVVWHLGRILWKEQNDTGIDPFLTSITIASLCHHRFRSKIMKPETICIIPENGYHPEHKTSIKCQLWLKYLSEKKNIRIQHSKNGGEINVGKYRLDGYDKESNTFYEFHGCLFHGFQKCFISETFNSFKQELMGTTFEKHSKRIREIRRMINGAKLIEIWECDWDRSVKHDPEVASFVGYVDITSLYPCVQKIL</sequence>
<comment type="caution">
    <text evidence="1">The sequence shown here is derived from an EMBL/GenBank/DDBJ whole genome shotgun (WGS) entry which is preliminary data.</text>
</comment>
<dbReference type="OrthoDB" id="5871067at2759"/>
<organism evidence="1 2">
    <name type="scientific">Brachionus calyciflorus</name>
    <dbReference type="NCBI Taxonomy" id="104777"/>
    <lineage>
        <taxon>Eukaryota</taxon>
        <taxon>Metazoa</taxon>
        <taxon>Spiralia</taxon>
        <taxon>Gnathifera</taxon>
        <taxon>Rotifera</taxon>
        <taxon>Eurotatoria</taxon>
        <taxon>Monogononta</taxon>
        <taxon>Pseudotrocha</taxon>
        <taxon>Ploima</taxon>
        <taxon>Brachionidae</taxon>
        <taxon>Brachionus</taxon>
    </lineage>
</organism>
<proteinExistence type="predicted"/>
<dbReference type="Gene3D" id="3.40.960.10">
    <property type="entry name" value="VSR Endonuclease"/>
    <property type="match status" value="1"/>
</dbReference>
<accession>A0A814T5C4</accession>
<reference evidence="1" key="1">
    <citation type="submission" date="2021-02" db="EMBL/GenBank/DDBJ databases">
        <authorList>
            <person name="Nowell W R."/>
        </authorList>
    </citation>
    <scope>NUCLEOTIDE SEQUENCE</scope>
    <source>
        <strain evidence="1">Ploen Becks lab</strain>
    </source>
</reference>
<dbReference type="AlphaFoldDB" id="A0A814T5C4"/>
<keyword evidence="2" id="KW-1185">Reference proteome</keyword>
<name>A0A814T5C4_9BILA</name>
<evidence type="ECO:0008006" key="3">
    <source>
        <dbReference type="Google" id="ProtNLM"/>
    </source>
</evidence>
<dbReference type="EMBL" id="CAJNOC010012674">
    <property type="protein sequence ID" value="CAF1154850.1"/>
    <property type="molecule type" value="Genomic_DNA"/>
</dbReference>
<evidence type="ECO:0000313" key="1">
    <source>
        <dbReference type="EMBL" id="CAF1154850.1"/>
    </source>
</evidence>
<protein>
    <recommendedName>
        <fullName evidence="3">DNA-directed DNA polymerase</fullName>
    </recommendedName>
</protein>
<gene>
    <name evidence="1" type="ORF">OXX778_LOCUS23426</name>
</gene>